<reference evidence="9 10" key="1">
    <citation type="submission" date="2019-08" db="EMBL/GenBank/DDBJ databases">
        <authorList>
            <person name="Dhanesh K."/>
            <person name="Kumar G."/>
            <person name="Sasikala C."/>
            <person name="Venkata Ramana C."/>
        </authorList>
    </citation>
    <scope>NUCLEOTIDE SEQUENCE [LARGE SCALE GENOMIC DNA]</scope>
    <source>
        <strain evidence="9 10">JC645</strain>
    </source>
</reference>
<feature type="transmembrane region" description="Helical" evidence="7">
    <location>
        <begin position="145"/>
        <end position="162"/>
    </location>
</feature>
<comment type="similarity">
    <text evidence="2">Belongs to the acyltransferase 3 family.</text>
</comment>
<feature type="domain" description="Acyltransferase 3" evidence="8">
    <location>
        <begin position="10"/>
        <end position="308"/>
    </location>
</feature>
<dbReference type="PANTHER" id="PTHR40074">
    <property type="entry name" value="O-ACETYLTRANSFERASE WECH"/>
    <property type="match status" value="1"/>
</dbReference>
<evidence type="ECO:0000256" key="6">
    <source>
        <dbReference type="ARBA" id="ARBA00023136"/>
    </source>
</evidence>
<dbReference type="Pfam" id="PF01757">
    <property type="entry name" value="Acyl_transf_3"/>
    <property type="match status" value="1"/>
</dbReference>
<name>A0A5M6DLW4_9BACT</name>
<proteinExistence type="inferred from homology"/>
<evidence type="ECO:0000256" key="3">
    <source>
        <dbReference type="ARBA" id="ARBA00022475"/>
    </source>
</evidence>
<evidence type="ECO:0000259" key="8">
    <source>
        <dbReference type="Pfam" id="PF01757"/>
    </source>
</evidence>
<dbReference type="GO" id="GO:0009246">
    <property type="term" value="P:enterobacterial common antigen biosynthetic process"/>
    <property type="evidence" value="ECO:0007669"/>
    <property type="project" value="TreeGrafter"/>
</dbReference>
<dbReference type="GO" id="GO:0005886">
    <property type="term" value="C:plasma membrane"/>
    <property type="evidence" value="ECO:0007669"/>
    <property type="project" value="UniProtKB-SubCell"/>
</dbReference>
<feature type="transmembrane region" description="Helical" evidence="7">
    <location>
        <begin position="78"/>
        <end position="98"/>
    </location>
</feature>
<evidence type="ECO:0000256" key="5">
    <source>
        <dbReference type="ARBA" id="ARBA00022989"/>
    </source>
</evidence>
<protein>
    <submittedName>
        <fullName evidence="9">Acyltransferase</fullName>
    </submittedName>
</protein>
<organism evidence="9 10">
    <name type="scientific">Roseiconus nitratireducens</name>
    <dbReference type="NCBI Taxonomy" id="2605748"/>
    <lineage>
        <taxon>Bacteria</taxon>
        <taxon>Pseudomonadati</taxon>
        <taxon>Planctomycetota</taxon>
        <taxon>Planctomycetia</taxon>
        <taxon>Pirellulales</taxon>
        <taxon>Pirellulaceae</taxon>
        <taxon>Roseiconus</taxon>
    </lineage>
</organism>
<dbReference type="PANTHER" id="PTHR40074:SF2">
    <property type="entry name" value="O-ACETYLTRANSFERASE WECH"/>
    <property type="match status" value="1"/>
</dbReference>
<feature type="transmembrane region" description="Helical" evidence="7">
    <location>
        <begin position="266"/>
        <end position="283"/>
    </location>
</feature>
<evidence type="ECO:0000256" key="1">
    <source>
        <dbReference type="ARBA" id="ARBA00004651"/>
    </source>
</evidence>
<dbReference type="AlphaFoldDB" id="A0A5M6DLW4"/>
<feature type="transmembrane region" description="Helical" evidence="7">
    <location>
        <begin position="224"/>
        <end position="245"/>
    </location>
</feature>
<keyword evidence="4 7" id="KW-0812">Transmembrane</keyword>
<comment type="caution">
    <text evidence="9">The sequence shown here is derived from an EMBL/GenBank/DDBJ whole genome shotgun (WGS) entry which is preliminary data.</text>
</comment>
<dbReference type="RefSeq" id="WP_150074228.1">
    <property type="nucleotide sequence ID" value="NZ_VWOX01000001.1"/>
</dbReference>
<evidence type="ECO:0000256" key="2">
    <source>
        <dbReference type="ARBA" id="ARBA00007400"/>
    </source>
</evidence>
<feature type="transmembrane region" description="Helical" evidence="7">
    <location>
        <begin position="194"/>
        <end position="212"/>
    </location>
</feature>
<evidence type="ECO:0000256" key="7">
    <source>
        <dbReference type="SAM" id="Phobius"/>
    </source>
</evidence>
<keyword evidence="3" id="KW-1003">Cell membrane</keyword>
<feature type="transmembrane region" description="Helical" evidence="7">
    <location>
        <begin position="47"/>
        <end position="66"/>
    </location>
</feature>
<evidence type="ECO:0000313" key="10">
    <source>
        <dbReference type="Proteomes" id="UP000324479"/>
    </source>
</evidence>
<gene>
    <name evidence="9" type="ORF">FYK55_01500</name>
</gene>
<feature type="transmembrane region" description="Helical" evidence="7">
    <location>
        <begin position="9"/>
        <end position="27"/>
    </location>
</feature>
<dbReference type="Proteomes" id="UP000324479">
    <property type="component" value="Unassembled WGS sequence"/>
</dbReference>
<dbReference type="GO" id="GO:0016413">
    <property type="term" value="F:O-acetyltransferase activity"/>
    <property type="evidence" value="ECO:0007669"/>
    <property type="project" value="TreeGrafter"/>
</dbReference>
<feature type="transmembrane region" description="Helical" evidence="7">
    <location>
        <begin position="118"/>
        <end position="138"/>
    </location>
</feature>
<dbReference type="InterPro" id="IPR002656">
    <property type="entry name" value="Acyl_transf_3_dom"/>
</dbReference>
<feature type="transmembrane region" description="Helical" evidence="7">
    <location>
        <begin position="168"/>
        <end position="187"/>
    </location>
</feature>
<keyword evidence="9" id="KW-0012">Acyltransferase</keyword>
<keyword evidence="5 7" id="KW-1133">Transmembrane helix</keyword>
<dbReference type="EMBL" id="VWOX01000001">
    <property type="protein sequence ID" value="KAA5547120.1"/>
    <property type="molecule type" value="Genomic_DNA"/>
</dbReference>
<keyword evidence="10" id="KW-1185">Reference proteome</keyword>
<evidence type="ECO:0000313" key="9">
    <source>
        <dbReference type="EMBL" id="KAA5547120.1"/>
    </source>
</evidence>
<sequence>MSSNNSRQLGLDAFRLLAALSVIFLHVGYYEGLPRIFGAEMRLSGRWAVPFFFMLSGFFSAPSLISDPNRIAHQSAKAFWVLIVSSLAMTPLLVWQLGLGDAAKKIISTEVLSQGTHFHLWFLSSLSFGLFVFFAMRIYGTNRSAMALVALSLGIMIFDAYYPNGRPFQTFSRYLMCFPFLYLGMLIRWKNLRLTLSAALGLTFLGVLLQNVEAYVLRELFDKSPFQFDFLIGTIPFATGAFFLAMQLPESPRLAVAARLGQKYSLGIYVFHPYFIYILTQGVPWNGRVYSLSIVPLTFVMTLLSLGIVFRYFPASERILAASRGDLQRLDDLQPFPPAFPDAEDD</sequence>
<feature type="transmembrane region" description="Helical" evidence="7">
    <location>
        <begin position="289"/>
        <end position="310"/>
    </location>
</feature>
<evidence type="ECO:0000256" key="4">
    <source>
        <dbReference type="ARBA" id="ARBA00022692"/>
    </source>
</evidence>
<keyword evidence="9" id="KW-0808">Transferase</keyword>
<keyword evidence="6 7" id="KW-0472">Membrane</keyword>
<accession>A0A5M6DLW4</accession>
<comment type="subcellular location">
    <subcellularLocation>
        <location evidence="1">Cell membrane</location>
        <topology evidence="1">Multi-pass membrane protein</topology>
    </subcellularLocation>
</comment>